<keyword evidence="15" id="KW-1185">Reference proteome</keyword>
<evidence type="ECO:0000256" key="2">
    <source>
        <dbReference type="ARBA" id="ARBA00004162"/>
    </source>
</evidence>
<dbReference type="GO" id="GO:0005524">
    <property type="term" value="F:ATP binding"/>
    <property type="evidence" value="ECO:0007669"/>
    <property type="project" value="UniProtKB-KW"/>
</dbReference>
<evidence type="ECO:0000256" key="7">
    <source>
        <dbReference type="ARBA" id="ARBA00022741"/>
    </source>
</evidence>
<dbReference type="PANTHER" id="PTHR45927">
    <property type="entry name" value="LYSM-DOMAIN RECEPTOR-LIKE KINASE-RELATED"/>
    <property type="match status" value="1"/>
</dbReference>
<dbReference type="GO" id="GO:0005886">
    <property type="term" value="C:plasma membrane"/>
    <property type="evidence" value="ECO:0007669"/>
    <property type="project" value="UniProtKB-SubCell"/>
</dbReference>
<evidence type="ECO:0000256" key="1">
    <source>
        <dbReference type="ARBA" id="ARBA00004141"/>
    </source>
</evidence>
<evidence type="ECO:0000256" key="6">
    <source>
        <dbReference type="ARBA" id="ARBA00022729"/>
    </source>
</evidence>
<dbReference type="Pfam" id="PF23473">
    <property type="entry name" value="LysM3_LYK4_5"/>
    <property type="match status" value="1"/>
</dbReference>
<dbReference type="SMART" id="SM00220">
    <property type="entry name" value="S_TKc"/>
    <property type="match status" value="1"/>
</dbReference>
<evidence type="ECO:0000313" key="15">
    <source>
        <dbReference type="Proteomes" id="UP000631114"/>
    </source>
</evidence>
<keyword evidence="9 12" id="KW-1133">Transmembrane helix</keyword>
<dbReference type="Pfam" id="PF23446">
    <property type="entry name" value="LysM1_NFP_LYK"/>
    <property type="match status" value="1"/>
</dbReference>
<dbReference type="AlphaFoldDB" id="A0A835IRA6"/>
<organism evidence="14 15">
    <name type="scientific">Coptis chinensis</name>
    <dbReference type="NCBI Taxonomy" id="261450"/>
    <lineage>
        <taxon>Eukaryota</taxon>
        <taxon>Viridiplantae</taxon>
        <taxon>Streptophyta</taxon>
        <taxon>Embryophyta</taxon>
        <taxon>Tracheophyta</taxon>
        <taxon>Spermatophyta</taxon>
        <taxon>Magnoliopsida</taxon>
        <taxon>Ranunculales</taxon>
        <taxon>Ranunculaceae</taxon>
        <taxon>Coptidoideae</taxon>
        <taxon>Coptis</taxon>
    </lineage>
</organism>
<comment type="caution">
    <text evidence="14">The sequence shown here is derived from an EMBL/GenBank/DDBJ whole genome shotgun (WGS) entry which is preliminary data.</text>
</comment>
<keyword evidence="8" id="KW-0067">ATP-binding</keyword>
<evidence type="ECO:0000256" key="4">
    <source>
        <dbReference type="ARBA" id="ARBA00022475"/>
    </source>
</evidence>
<evidence type="ECO:0000259" key="13">
    <source>
        <dbReference type="PROSITE" id="PS50011"/>
    </source>
</evidence>
<evidence type="ECO:0000313" key="14">
    <source>
        <dbReference type="EMBL" id="KAF9620218.1"/>
    </source>
</evidence>
<dbReference type="SUPFAM" id="SSF56112">
    <property type="entry name" value="Protein kinase-like (PK-like)"/>
    <property type="match status" value="1"/>
</dbReference>
<dbReference type="InterPro" id="IPR052611">
    <property type="entry name" value="Plant_RLK_LysM"/>
</dbReference>
<dbReference type="InterPro" id="IPR056562">
    <property type="entry name" value="LysM2_CERK1_LYK3_4_5"/>
</dbReference>
<gene>
    <name evidence="14" type="ORF">IFM89_010953</name>
</gene>
<dbReference type="PROSITE" id="PS50011">
    <property type="entry name" value="PROTEIN_KINASE_DOM"/>
    <property type="match status" value="1"/>
</dbReference>
<sequence>MENLVLDFLKSSTSSSPHANSNSKAHAWFQWGGTISAIALLILNAMRQSSRTQTSLLVAYLMSSLPTFVFNLFRGEFGYWVAFLAVGAHLFFPQNFSVSRFVLFVITPSWLAHELHDTIVGVILCLAIGVFLLIEEIRGIGGCANCQWNLLCGYSGNSVLDCNNRDGAGSSPNFLYTCNGKEPSCKTFLMFNSQPPYNSVLTISKLTSSDPSELAIINNASTHTVFPTGKEVIVPVNCFCSGQYYQANSSYVTLSRDDSYYTIANNTYQGLSSCNSLVNENAYGERDLLPGFKIAVPLRCACPTSNQIAMGTNYLLTYSIFWGDSITALSRRFNVSRKNMLDANGFHEEYPTIFPFTTILIPLPVEPSSSQTVIHFSTIGSPNYTPIARKQKSKKRLYLGVVLSISTSLLVLCILLGIFFLYRKKKLHALKKKNWVLPEDVLVGIANANWVLRDFVFEELKLATNNFDSVSKMKGSVYRGVLGEEVVAIKKVNKDSWKEVKILTKINHFNLIRLYGVCEDGGYYLVYEYMKNGCLRNWLCIKTSPGVKSWIQRVQIALDVANGLHYLHNFTDPAYVHKDIKSSNVLLDGNLRAKIANFGLATSTERGDAFVSSKFVGTRGYMAPEYLETGLVTPKIDVYAFGVVMLELITGMNVVMMHDGREILLSAAMISLMEGGNMERELYKFIDPNLSEYRMDLGLAIAKLSVACLKRDPASRPSMDEVVSTLGRIQRDELVLQSSYA</sequence>
<dbReference type="FunFam" id="1.10.510.10:FF:000468">
    <property type="entry name" value="PTI1-like tyrosine-protein kinase 3"/>
    <property type="match status" value="1"/>
</dbReference>
<evidence type="ECO:0000256" key="11">
    <source>
        <dbReference type="ARBA" id="ARBA00023157"/>
    </source>
</evidence>
<dbReference type="InterPro" id="IPR008892">
    <property type="entry name" value="COR413"/>
</dbReference>
<dbReference type="Gene3D" id="1.10.510.10">
    <property type="entry name" value="Transferase(Phosphotransferase) domain 1"/>
    <property type="match status" value="1"/>
</dbReference>
<dbReference type="PANTHER" id="PTHR45927:SF7">
    <property type="entry name" value="LYSM-DOMAIN RECEPTOR-LIKE KINASE"/>
    <property type="match status" value="1"/>
</dbReference>
<evidence type="ECO:0000256" key="12">
    <source>
        <dbReference type="SAM" id="Phobius"/>
    </source>
</evidence>
<dbReference type="InterPro" id="IPR056563">
    <property type="entry name" value="LysM3_LYK4_5"/>
</dbReference>
<feature type="domain" description="Protein kinase" evidence="13">
    <location>
        <begin position="456"/>
        <end position="735"/>
    </location>
</feature>
<keyword evidence="6" id="KW-0732">Signal</keyword>
<comment type="similarity">
    <text evidence="3">Belongs to the Cold-regulated 413 protein family.</text>
</comment>
<evidence type="ECO:0000256" key="8">
    <source>
        <dbReference type="ARBA" id="ARBA00022840"/>
    </source>
</evidence>
<dbReference type="Pfam" id="PF05562">
    <property type="entry name" value="WCOR413"/>
    <property type="match status" value="1"/>
</dbReference>
<dbReference type="Proteomes" id="UP000631114">
    <property type="component" value="Unassembled WGS sequence"/>
</dbReference>
<accession>A0A835IRA6</accession>
<keyword evidence="11" id="KW-1015">Disulfide bond</keyword>
<dbReference type="EMBL" id="JADFTS010000002">
    <property type="protein sequence ID" value="KAF9620218.1"/>
    <property type="molecule type" value="Genomic_DNA"/>
</dbReference>
<feature type="transmembrane region" description="Helical" evidence="12">
    <location>
        <begin position="115"/>
        <end position="134"/>
    </location>
</feature>
<feature type="transmembrane region" description="Helical" evidence="12">
    <location>
        <begin position="397"/>
        <end position="422"/>
    </location>
</feature>
<protein>
    <recommendedName>
        <fullName evidence="13">Protein kinase domain-containing protein</fullName>
    </recommendedName>
</protein>
<dbReference type="InterPro" id="IPR011009">
    <property type="entry name" value="Kinase-like_dom_sf"/>
</dbReference>
<dbReference type="OrthoDB" id="4062651at2759"/>
<dbReference type="Pfam" id="PF23472">
    <property type="entry name" value="LysM2_CERK1_LYK3_4_5"/>
    <property type="match status" value="1"/>
</dbReference>
<keyword evidence="7" id="KW-0547">Nucleotide-binding</keyword>
<dbReference type="Gene3D" id="3.30.200.20">
    <property type="entry name" value="Phosphorylase Kinase, domain 1"/>
    <property type="match status" value="1"/>
</dbReference>
<dbReference type="InterPro" id="IPR008271">
    <property type="entry name" value="Ser/Thr_kinase_AS"/>
</dbReference>
<keyword evidence="10 12" id="KW-0472">Membrane</keyword>
<dbReference type="PROSITE" id="PS00108">
    <property type="entry name" value="PROTEIN_KINASE_ST"/>
    <property type="match status" value="1"/>
</dbReference>
<name>A0A835IRA6_9MAGN</name>
<dbReference type="InterPro" id="IPR000719">
    <property type="entry name" value="Prot_kinase_dom"/>
</dbReference>
<reference evidence="14 15" key="1">
    <citation type="submission" date="2020-10" db="EMBL/GenBank/DDBJ databases">
        <title>The Coptis chinensis genome and diversification of protoberbering-type alkaloids.</title>
        <authorList>
            <person name="Wang B."/>
            <person name="Shu S."/>
            <person name="Song C."/>
            <person name="Liu Y."/>
        </authorList>
    </citation>
    <scope>NUCLEOTIDE SEQUENCE [LARGE SCALE GENOMIC DNA]</scope>
    <source>
        <strain evidence="14">HL-2020</strain>
        <tissue evidence="14">Leaf</tissue>
    </source>
</reference>
<feature type="transmembrane region" description="Helical" evidence="12">
    <location>
        <begin position="25"/>
        <end position="43"/>
    </location>
</feature>
<dbReference type="Pfam" id="PF00069">
    <property type="entry name" value="Pkinase"/>
    <property type="match status" value="1"/>
</dbReference>
<feature type="transmembrane region" description="Helical" evidence="12">
    <location>
        <begin position="79"/>
        <end position="103"/>
    </location>
</feature>
<keyword evidence="4" id="KW-1003">Cell membrane</keyword>
<dbReference type="GO" id="GO:0004672">
    <property type="term" value="F:protein kinase activity"/>
    <property type="evidence" value="ECO:0007669"/>
    <property type="project" value="InterPro"/>
</dbReference>
<evidence type="ECO:0000256" key="3">
    <source>
        <dbReference type="ARBA" id="ARBA00005852"/>
    </source>
</evidence>
<evidence type="ECO:0000256" key="9">
    <source>
        <dbReference type="ARBA" id="ARBA00022989"/>
    </source>
</evidence>
<dbReference type="InterPro" id="IPR056561">
    <property type="entry name" value="NFP_LYK_LysM1"/>
</dbReference>
<evidence type="ECO:0000256" key="5">
    <source>
        <dbReference type="ARBA" id="ARBA00022692"/>
    </source>
</evidence>
<keyword evidence="5 12" id="KW-0812">Transmembrane</keyword>
<comment type="subcellular location">
    <subcellularLocation>
        <location evidence="2">Cell membrane</location>
        <topology evidence="2">Single-pass membrane protein</topology>
    </subcellularLocation>
    <subcellularLocation>
        <location evidence="1">Membrane</location>
        <topology evidence="1">Multi-pass membrane protein</topology>
    </subcellularLocation>
</comment>
<evidence type="ECO:0000256" key="10">
    <source>
        <dbReference type="ARBA" id="ARBA00023136"/>
    </source>
</evidence>
<proteinExistence type="inferred from homology"/>